<name>A0A481ZEK3_9VIRU</name>
<dbReference type="InterPro" id="IPR002054">
    <property type="entry name" value="DNA-dir_DNA_pol_X"/>
</dbReference>
<dbReference type="Gene3D" id="3.30.460.10">
    <property type="entry name" value="Beta Polymerase, domain 2"/>
    <property type="match status" value="1"/>
</dbReference>
<dbReference type="Pfam" id="PF14792">
    <property type="entry name" value="DNA_pol_B_palm"/>
    <property type="match status" value="1"/>
</dbReference>
<dbReference type="InterPro" id="IPR043519">
    <property type="entry name" value="NT_sf"/>
</dbReference>
<evidence type="ECO:0000256" key="2">
    <source>
        <dbReference type="ARBA" id="ARBA00022695"/>
    </source>
</evidence>
<dbReference type="PANTHER" id="PTHR11276:SF42">
    <property type="entry name" value="DNA POLYMERASE BETA"/>
    <property type="match status" value="1"/>
</dbReference>
<reference evidence="4" key="1">
    <citation type="journal article" date="2019" name="MBio">
        <title>Virus Genomes from Deep Sea Sediments Expand the Ocean Megavirome and Support Independent Origins of Viral Gigantism.</title>
        <authorList>
            <person name="Backstrom D."/>
            <person name="Yutin N."/>
            <person name="Jorgensen S.L."/>
            <person name="Dharamshi J."/>
            <person name="Homa F."/>
            <person name="Zaremba-Niedwiedzka K."/>
            <person name="Spang A."/>
            <person name="Wolf Y.I."/>
            <person name="Koonin E.V."/>
            <person name="Ettema T.J."/>
        </authorList>
    </citation>
    <scope>NUCLEOTIDE SEQUENCE</scope>
</reference>
<dbReference type="SUPFAM" id="SSF81585">
    <property type="entry name" value="PsbU/PolX domain-like"/>
    <property type="match status" value="1"/>
</dbReference>
<dbReference type="InterPro" id="IPR022312">
    <property type="entry name" value="DNA_pol_X"/>
</dbReference>
<evidence type="ECO:0000256" key="1">
    <source>
        <dbReference type="ARBA" id="ARBA00022679"/>
    </source>
</evidence>
<dbReference type="CDD" id="cd00141">
    <property type="entry name" value="NT_POLXc"/>
    <property type="match status" value="1"/>
</dbReference>
<organism evidence="4">
    <name type="scientific">Pithovirus LCPAC406</name>
    <dbReference type="NCBI Taxonomy" id="2506599"/>
    <lineage>
        <taxon>Viruses</taxon>
        <taxon>Pithoviruses</taxon>
    </lineage>
</organism>
<dbReference type="PANTHER" id="PTHR11276">
    <property type="entry name" value="DNA POLYMERASE TYPE-X FAMILY MEMBER"/>
    <property type="match status" value="1"/>
</dbReference>
<dbReference type="SMART" id="SM00483">
    <property type="entry name" value="POLXc"/>
    <property type="match status" value="1"/>
</dbReference>
<dbReference type="InterPro" id="IPR037160">
    <property type="entry name" value="DNA_Pol_thumb_sf"/>
</dbReference>
<dbReference type="GO" id="GO:0003887">
    <property type="term" value="F:DNA-directed DNA polymerase activity"/>
    <property type="evidence" value="ECO:0007669"/>
    <property type="project" value="InterPro"/>
</dbReference>
<accession>A0A481ZEK3</accession>
<dbReference type="InterPro" id="IPR018944">
    <property type="entry name" value="DNA_pol_lambd_fingers_domain"/>
</dbReference>
<dbReference type="EMBL" id="MK500611">
    <property type="protein sequence ID" value="QBK94046.1"/>
    <property type="molecule type" value="Genomic_DNA"/>
</dbReference>
<dbReference type="InterPro" id="IPR029398">
    <property type="entry name" value="PolB_thumb"/>
</dbReference>
<sequence>MSSSLCDLLESVGISYHEKGEIYRGNAYLNAAHLLKDKEGITSREAIKLKGIGKSISKKIKEFNETGTIVIDVDKVLKLFTSIHAVGPKKAKQWIDQGYKTLGDLKEVEMTHAQKLGYMYVDDLNEKIPRDEIRIIEEYIKNRIPEAVVCGSYRRGAQMSGDIDVLVKGGNIELAIKAIEGILIGTLSLGKNKYMGLCRILEKVRRIDILIIKDDSWYYSLLYFTGSKKMNITMRTKAKSIGYVLNEFKLSKGDESIQASSEEEIFEALDMKYLSPEERG</sequence>
<dbReference type="Gene3D" id="3.30.210.10">
    <property type="entry name" value="DNA polymerase, thumb domain"/>
    <property type="match status" value="1"/>
</dbReference>
<dbReference type="GO" id="GO:0006284">
    <property type="term" value="P:base-excision repair"/>
    <property type="evidence" value="ECO:0007669"/>
    <property type="project" value="TreeGrafter"/>
</dbReference>
<dbReference type="GO" id="GO:0003677">
    <property type="term" value="F:DNA binding"/>
    <property type="evidence" value="ECO:0007669"/>
    <property type="project" value="InterPro"/>
</dbReference>
<dbReference type="InterPro" id="IPR010996">
    <property type="entry name" value="HHH_MUS81"/>
</dbReference>
<evidence type="ECO:0000259" key="3">
    <source>
        <dbReference type="SMART" id="SM00483"/>
    </source>
</evidence>
<dbReference type="Gene3D" id="1.10.150.110">
    <property type="entry name" value="DNA polymerase beta, N-terminal domain-like"/>
    <property type="match status" value="1"/>
</dbReference>
<dbReference type="Pfam" id="PF14716">
    <property type="entry name" value="HHH_8"/>
    <property type="match status" value="1"/>
</dbReference>
<evidence type="ECO:0000313" key="4">
    <source>
        <dbReference type="EMBL" id="QBK94046.1"/>
    </source>
</evidence>
<keyword evidence="1" id="KW-0808">Transferase</keyword>
<dbReference type="SUPFAM" id="SSF47802">
    <property type="entry name" value="DNA polymerase beta, N-terminal domain-like"/>
    <property type="match status" value="1"/>
</dbReference>
<dbReference type="Gene3D" id="1.10.150.20">
    <property type="entry name" value="5' to 3' exonuclease, C-terminal subdomain"/>
    <property type="match status" value="1"/>
</dbReference>
<protein>
    <submittedName>
        <fullName evidence="4">DNA polymerase family X</fullName>
    </submittedName>
</protein>
<dbReference type="InterPro" id="IPR028207">
    <property type="entry name" value="DNA_pol_B_palm_palm"/>
</dbReference>
<feature type="domain" description="DNA-directed DNA polymerase X" evidence="3">
    <location>
        <begin position="1"/>
        <end position="280"/>
    </location>
</feature>
<dbReference type="SUPFAM" id="SSF81301">
    <property type="entry name" value="Nucleotidyltransferase"/>
    <property type="match status" value="1"/>
</dbReference>
<dbReference type="Pfam" id="PF14791">
    <property type="entry name" value="DNA_pol_B_thumb"/>
    <property type="match status" value="1"/>
</dbReference>
<dbReference type="GO" id="GO:0006303">
    <property type="term" value="P:double-strand break repair via nonhomologous end joining"/>
    <property type="evidence" value="ECO:0007669"/>
    <property type="project" value="TreeGrafter"/>
</dbReference>
<dbReference type="InterPro" id="IPR027421">
    <property type="entry name" value="DNA_pol_lamdba_lyase_dom_sf"/>
</dbReference>
<proteinExistence type="predicted"/>
<gene>
    <name evidence="4" type="ORF">LCPAC406_03600</name>
</gene>
<dbReference type="Pfam" id="PF10391">
    <property type="entry name" value="DNA_pol_lambd_f"/>
    <property type="match status" value="1"/>
</dbReference>
<keyword evidence="2" id="KW-0548">Nucleotidyltransferase</keyword>